<dbReference type="EMBL" id="CABWIE010000030">
    <property type="protein sequence ID" value="VWL99623.1"/>
    <property type="molecule type" value="Genomic_DNA"/>
</dbReference>
<evidence type="ECO:0000313" key="1">
    <source>
        <dbReference type="EMBL" id="VWL99623.1"/>
    </source>
</evidence>
<name>A0A5K1J8H2_9ACTN</name>
<evidence type="ECO:0000313" key="2">
    <source>
        <dbReference type="Proteomes" id="UP000361836"/>
    </source>
</evidence>
<organism evidence="1 2">
    <name type="scientific">Collinsella aerofaciens</name>
    <dbReference type="NCBI Taxonomy" id="74426"/>
    <lineage>
        <taxon>Bacteria</taxon>
        <taxon>Bacillati</taxon>
        <taxon>Actinomycetota</taxon>
        <taxon>Coriobacteriia</taxon>
        <taxon>Coriobacteriales</taxon>
        <taxon>Coriobacteriaceae</taxon>
        <taxon>Collinsella</taxon>
    </lineage>
</organism>
<dbReference type="RefSeq" id="WP_152076871.1">
    <property type="nucleotide sequence ID" value="NZ_CAAKNU010000108.1"/>
</dbReference>
<proteinExistence type="predicted"/>
<protein>
    <recommendedName>
        <fullName evidence="3">pEK499-p136 HEPN domain-containing protein</fullName>
    </recommendedName>
</protein>
<accession>A0A5K1J8H2</accession>
<evidence type="ECO:0008006" key="3">
    <source>
        <dbReference type="Google" id="ProtNLM"/>
    </source>
</evidence>
<sequence length="212" mass="23890">MAKHIDHIEWLDNVDTLDTDLGKTVVRELLLCSPALEVSARSEGWISRFGINDSDDAEILFNELTRDVRVVKSAGYRYATSAGEVERLLCAEGLMSGEFWNAASFIVYTVPNDAKTQVNKAVAAATDGNTLLKDKKKALVKDKYLQVDALFRHLRNAIAHGAFQIKEIRRDRRICVFQDASNSGDLSARLVIKEKTLREWIAAFRRYEQEGV</sequence>
<dbReference type="AlphaFoldDB" id="A0A5K1J8H2"/>
<keyword evidence="2" id="KW-1185">Reference proteome</keyword>
<dbReference type="Proteomes" id="UP000361836">
    <property type="component" value="Unassembled WGS sequence"/>
</dbReference>
<reference evidence="1 2" key="1">
    <citation type="submission" date="2019-10" db="EMBL/GenBank/DDBJ databases">
        <authorList>
            <person name="Wolf R A."/>
        </authorList>
    </citation>
    <scope>NUCLEOTIDE SEQUENCE [LARGE SCALE GENOMIC DNA]</scope>
    <source>
        <strain evidence="1">Collinsella_aerofaciens_MC2</strain>
    </source>
</reference>
<gene>
    <name evidence="1" type="ORF">KCJAJFAP_00729</name>
</gene>